<protein>
    <submittedName>
        <fullName evidence="1">Uncharacterized protein</fullName>
    </submittedName>
</protein>
<sequence>MKVVIDLDKFRKVMVWKDEYPIHPNKKVNELETSLQLSMPMVSEYKKIAVELKLPRNSSYYALLGGEYIPNQTSQLKIKVYVNKDSNVLYNSELVSEEDIYLSIPNEYANVIINTVKDAMIKSNLQLAGTLSFALSAHSRVGSSEAIFSKITKILIGLLVNELCLDSSLNDDFIIKKELDH</sequence>
<dbReference type="KEGG" id="saca:FFV09_13025"/>
<evidence type="ECO:0000313" key="1">
    <source>
        <dbReference type="EMBL" id="QDH21686.1"/>
    </source>
</evidence>
<evidence type="ECO:0000313" key="2">
    <source>
        <dbReference type="Proteomes" id="UP000316968"/>
    </source>
</evidence>
<dbReference type="OrthoDB" id="2617348at2"/>
<proteinExistence type="predicted"/>
<gene>
    <name evidence="1" type="ORF">FFV09_13025</name>
</gene>
<accession>A0A4Y6UZ39</accession>
<reference evidence="1 2" key="1">
    <citation type="submission" date="2019-06" db="EMBL/GenBank/DDBJ databases">
        <title>Saccharibacillus brassicae sp. nov., an endophytic bacterium isolated from Chinese cabbage seeds (Brassica pekinensis).</title>
        <authorList>
            <person name="Jiang L."/>
            <person name="Lee J."/>
            <person name="Kim S.W."/>
        </authorList>
    </citation>
    <scope>NUCLEOTIDE SEQUENCE [LARGE SCALE GENOMIC DNA]</scope>
    <source>
        <strain evidence="2">KCTC 43072 / ATSA2</strain>
    </source>
</reference>
<organism evidence="1 2">
    <name type="scientific">Saccharibacillus brassicae</name>
    <dbReference type="NCBI Taxonomy" id="2583377"/>
    <lineage>
        <taxon>Bacteria</taxon>
        <taxon>Bacillati</taxon>
        <taxon>Bacillota</taxon>
        <taxon>Bacilli</taxon>
        <taxon>Bacillales</taxon>
        <taxon>Paenibacillaceae</taxon>
        <taxon>Saccharibacillus</taxon>
    </lineage>
</organism>
<dbReference type="Proteomes" id="UP000316968">
    <property type="component" value="Chromosome"/>
</dbReference>
<name>A0A4Y6UZ39_SACBS</name>
<dbReference type="EMBL" id="CP041217">
    <property type="protein sequence ID" value="QDH21686.1"/>
    <property type="molecule type" value="Genomic_DNA"/>
</dbReference>
<dbReference type="AlphaFoldDB" id="A0A4Y6UZ39"/>
<dbReference type="RefSeq" id="WP_141448231.1">
    <property type="nucleotide sequence ID" value="NZ_CP041217.1"/>
</dbReference>
<keyword evidence="2" id="KW-1185">Reference proteome</keyword>